<organism evidence="1">
    <name type="scientific">Spironucleus salmonicida</name>
    <dbReference type="NCBI Taxonomy" id="348837"/>
    <lineage>
        <taxon>Eukaryota</taxon>
        <taxon>Metamonada</taxon>
        <taxon>Diplomonadida</taxon>
        <taxon>Hexamitidae</taxon>
        <taxon>Hexamitinae</taxon>
        <taxon>Spironucleus</taxon>
    </lineage>
</organism>
<dbReference type="AlphaFoldDB" id="V6LQE4"/>
<reference evidence="1" key="1">
    <citation type="journal article" date="2014" name="PLoS Genet.">
        <title>The Genome of Spironucleus salmonicida Highlights a Fish Pathogen Adapted to Fluctuating Environments.</title>
        <authorList>
            <person name="Xu F."/>
            <person name="Jerlstrom-Hultqvist J."/>
            <person name="Einarsson E."/>
            <person name="Astvaldsson A."/>
            <person name="Svard S.G."/>
            <person name="Andersson J.O."/>
        </authorList>
    </citation>
    <scope>NUCLEOTIDE SEQUENCE</scope>
</reference>
<proteinExistence type="predicted"/>
<dbReference type="EMBL" id="KI546062">
    <property type="protein sequence ID" value="EST46805.1"/>
    <property type="molecule type" value="Genomic_DNA"/>
</dbReference>
<accession>V6LQE4</accession>
<protein>
    <submittedName>
        <fullName evidence="1">Uncharacterized protein</fullName>
    </submittedName>
</protein>
<sequence length="151" mass="17220">MAVLFYNKRAPQIIITHILPSPKAVILLHLSTQILKFSQQFCKNLSFSQPYLVPFKHIFAGQIANFEPFSNFSFNLSTEIKTIFRPKFAGEPVHLSVKFVFLAIKGAVMQLKSLVIDRFQLVVPSFLGRKAIGKMLNQFISTQNNRFLTSK</sequence>
<gene>
    <name evidence="1" type="ORF">SS50377_13170</name>
</gene>
<evidence type="ECO:0000313" key="1">
    <source>
        <dbReference type="EMBL" id="EST46805.1"/>
    </source>
</evidence>
<name>V6LQE4_9EUKA</name>